<name>A0A4Y2FKG4_ARAVE</name>
<sequence length="150" mass="17090">MEFSGRQATLDGISKVDGGVQTSRRLPELLVGLLRTCLLRASGNGATDDHVPFHCTEETVQEEHVERQKSQQHLVILVETRWIYGIIHCLMKYMNLIYSSNGRNYAFEKQPHFVDFRFVSENSTKVCSLSQNTEPIVIHFAITYGGIIKF</sequence>
<accession>A0A4Y2FKG4</accession>
<keyword evidence="2" id="KW-1185">Reference proteome</keyword>
<reference evidence="1 2" key="1">
    <citation type="journal article" date="2019" name="Sci. Rep.">
        <title>Orb-weaving spider Araneus ventricosus genome elucidates the spidroin gene catalogue.</title>
        <authorList>
            <person name="Kono N."/>
            <person name="Nakamura H."/>
            <person name="Ohtoshi R."/>
            <person name="Moran D.A.P."/>
            <person name="Shinohara A."/>
            <person name="Yoshida Y."/>
            <person name="Fujiwara M."/>
            <person name="Mori M."/>
            <person name="Tomita M."/>
            <person name="Arakawa K."/>
        </authorList>
    </citation>
    <scope>NUCLEOTIDE SEQUENCE [LARGE SCALE GENOMIC DNA]</scope>
</reference>
<evidence type="ECO:0000313" key="1">
    <source>
        <dbReference type="EMBL" id="GBM41633.1"/>
    </source>
</evidence>
<protein>
    <submittedName>
        <fullName evidence="1">Uncharacterized protein</fullName>
    </submittedName>
</protein>
<dbReference type="AlphaFoldDB" id="A0A4Y2FKG4"/>
<comment type="caution">
    <text evidence="1">The sequence shown here is derived from an EMBL/GenBank/DDBJ whole genome shotgun (WGS) entry which is preliminary data.</text>
</comment>
<evidence type="ECO:0000313" key="2">
    <source>
        <dbReference type="Proteomes" id="UP000499080"/>
    </source>
</evidence>
<proteinExistence type="predicted"/>
<dbReference type="EMBL" id="BGPR01000969">
    <property type="protein sequence ID" value="GBM41633.1"/>
    <property type="molecule type" value="Genomic_DNA"/>
</dbReference>
<dbReference type="Proteomes" id="UP000499080">
    <property type="component" value="Unassembled WGS sequence"/>
</dbReference>
<gene>
    <name evidence="1" type="ORF">AVEN_198383_1</name>
</gene>
<organism evidence="1 2">
    <name type="scientific">Araneus ventricosus</name>
    <name type="common">Orbweaver spider</name>
    <name type="synonym">Epeira ventricosa</name>
    <dbReference type="NCBI Taxonomy" id="182803"/>
    <lineage>
        <taxon>Eukaryota</taxon>
        <taxon>Metazoa</taxon>
        <taxon>Ecdysozoa</taxon>
        <taxon>Arthropoda</taxon>
        <taxon>Chelicerata</taxon>
        <taxon>Arachnida</taxon>
        <taxon>Araneae</taxon>
        <taxon>Araneomorphae</taxon>
        <taxon>Entelegynae</taxon>
        <taxon>Araneoidea</taxon>
        <taxon>Araneidae</taxon>
        <taxon>Araneus</taxon>
    </lineage>
</organism>